<reference evidence="1" key="1">
    <citation type="submission" date="2022-04" db="EMBL/GenBank/DDBJ databases">
        <title>Jade perch genome.</title>
        <authorList>
            <person name="Chao B."/>
        </authorList>
    </citation>
    <scope>NUCLEOTIDE SEQUENCE</scope>
    <source>
        <strain evidence="1">CB-2022</strain>
    </source>
</reference>
<name>A0ACB8VT87_9TELE</name>
<dbReference type="EMBL" id="CM041548">
    <property type="protein sequence ID" value="KAI3358650.1"/>
    <property type="molecule type" value="Genomic_DNA"/>
</dbReference>
<comment type="caution">
    <text evidence="1">The sequence shown here is derived from an EMBL/GenBank/DDBJ whole genome shotgun (WGS) entry which is preliminary data.</text>
</comment>
<gene>
    <name evidence="1" type="ORF">L3Q82_015068</name>
</gene>
<protein>
    <submittedName>
        <fullName evidence="1">Uncharacterized protein</fullName>
    </submittedName>
</protein>
<sequence>MDERFPLPDQVPRSHFKVQSSRRKHAEVQQAKRIQTRRSCIRQNEGVSALACEGKHPPFTYNAHPFLRSCVFDLQIDELPEGAVKSPSNKYQVFFFGTHETAFLGAKDLFPYDEHKDKFGKVNKRKGFAEGLWEIENNPTVTHEGYESSKKDNASEGAGDTGSSEKADAEGSSDEDEGALVIDEKNERGGTKRKAEESTEASPKRPKDTEAEGDSKVDGNKSNAEAKLNDVAGPKVTAPSTQSESKPEAQENAPAGGQLTADKRSSQCCQGRPGTFKANLASGDSSRPSSAMRLTAVLAMAARVVVPKDYRYGTNRPWMAAARKLNPPGKKRRKVFVEPIAPEQWSVFRGDTVEILAGKDKGKQGKVIQVFRKRNWVILEGLNTHHRYIGKTENYRGTYIANEAPLLLHDITLIDPSDRKPTEVEWRYTEEGERVRVSLRTGRIIPKPVVQRRDGIVPQQWKGSSYREERDEVTCSNKDNSVLLQRWSQRHQSRRHSREDLCAISENPGGGSHGETEHPGAQEEPKVLLVLTGEIKDTQKAHCAIWFSLGLRRCSVLLKTDDSREDDVLQGISLGHCDTFPAGTWVSDSSGVKHQPLLPSRSDDHYKAAFTLSARGTAFGPHLCNIISMENIKGSEGVYRPIRVMFDTPTYERAVQTCWHMGSYKCQIALVYELLRLQNNQPPSEVNTSMKMRDVEFESRWLLRSPEVAPPQFQNPKIFSQAQTYARSLTDQQQEARGPKLLSPRKVVMEVVPKVLQGFWLPPSTTSFNMPSQQLCTMAVGVTKAVEDQEKVRQGENQDVLVKKLNCFAKDMLKIITEVAAGEISALFQHQTVIMVSSETAEQPTPCLELKSTVVPAPSPPISPPAVVIPSVLDPDHRGKEPTKEPDSAVVLAPPHPETPPAKVIEAAGGKRSVRHDRRTQTEGDKCTQNGEGEQTQGKQTGIPTITAKQAEPVQQPTPPSVTPPAEVTTSVLDGERKNEEPSKEPDSAMASTPPPPMSPPAVVIPSVLDPEHRVQDEQIINTELSANTGLDEAKEESVPTREPDSAVATTPPTLIPSDEDPVITEVQDELIIAEQPVRVDKSLCTTDKHVQILPLLFAVCHLTLAFPTQTSSAFDDVQQLQVNIPHSGPISAPLGSSISIPCLVSLSPTPTSSSSSPLLPRVKWTVVSGGVETQILVARGQRVKVNEAYRDRAAWLNYTSSPDDLSLWLGDLRSSDSGHYRCEVQQGLEDASDLVQLKVKGVVFHYRDALGRYAFSFHQGQRACESIGAQIATPDQLLAAYYDGYEQCDAGWLADQSVRYPIQVPREGCYGDMDGQPGVRNYGTMDPNDLFDVYCYVEEAEGEVFHDSVPQQLSFDEAQSYCRAAGAQLSTTAQLYLAWSEGLDRCSPGWLSDGSVRYPIITPRERCGGPLPGVKTLYRFSNQTGFPEPSSLHDVYCFKDNRNTHTDSPMGYMATEPEDIGHKVIFMETDQELQMNQHAEQVELKAQRVLEAFPLFSTPSTEADTHPTVVSDTTESPTEMSYDSQHPTALMNSTTETYDYTQNMTLLPGVYNETDSYHNLNFTIHQSDPESTTGFPESSYEAQTHNQTFLDTNPKEDTQPSERPKDSQEIQETSLNFTRSQANYSEADRNHTQEEGFWEVTLDPMVHVKLEEAAVEDPVQMSLLTQASKGEEELVTQPAQMIQSSIKEVTSLWAHLDGSGDISQESDLDIEAVSFISTSGPSTYSFTTPLSPSASTNGAPAESQTARPDLILSSASNHTDKLGLDILSTAPQLWESSISRQEGSTSLEIEDTVAIESEEKQLHTTKSEGNLVSGVGLSTTESPEKMNTSHLITDPTTARYQTSGYRVYLETATTEYEEASGHEPGTGTAILGEDVEVTPTTDEDVKVSQIIEEENKVNLTLEEELTLTPTLEEELTFTPTLEEEVNGNPTLVLLSLEEEAKVAPTLSFEEEANVAPTLEEVNIASTLEEGANVAPALEKEANIAPTHFFYTEGNVTSTTEEETNIAPTFAFDAEGNVASTTEEEANVDPTLEKEANVSPTLALDIEDNVASTFEEESNVSPTLALDIEDNVASTFEEESNVAPTLEEGANVAPTFEEDFTIFPIDSQTSKWAPLTTTTGPQESLNDLEFSRKISSITSTAAPDSSPSTKPTVVTTKSTTASTTTTTHWSRRTWSPTTSKPNVFHKTASPPKVTALIPPVDQGLVDVEFSLTQPPTLLILPNERAAVGGTGKASDACVGDPCLNGGTCTDQGGQIKCLCLPTYGGDFCQTDLEQCEPGWDKFHGFCYRHFSQRLSWEVAEQHCRMMGAHLVSIMTPEEQSYINSNYKEYQWTGLNDKTIEDDFRWSDGNPLLYENWYRGQPDSYFLSGEDCVVMVWHDDGRWSDVPCNYHLAYTCKKGTSSCGPPPKVQHASIFGKARQRYETNAVVRYHCRQGFQQKFNPVITCLSGGRWERPQILCIPEAGGPTQHPEVTSETNTNFAATEDLFEATKETLQYWDIKF</sequence>
<evidence type="ECO:0000313" key="2">
    <source>
        <dbReference type="Proteomes" id="UP000831701"/>
    </source>
</evidence>
<keyword evidence="2" id="KW-1185">Reference proteome</keyword>
<accession>A0ACB8VT87</accession>
<dbReference type="Proteomes" id="UP000831701">
    <property type="component" value="Chromosome 18"/>
</dbReference>
<proteinExistence type="predicted"/>
<organism evidence="1 2">
    <name type="scientific">Scortum barcoo</name>
    <name type="common">barcoo grunter</name>
    <dbReference type="NCBI Taxonomy" id="214431"/>
    <lineage>
        <taxon>Eukaryota</taxon>
        <taxon>Metazoa</taxon>
        <taxon>Chordata</taxon>
        <taxon>Craniata</taxon>
        <taxon>Vertebrata</taxon>
        <taxon>Euteleostomi</taxon>
        <taxon>Actinopterygii</taxon>
        <taxon>Neopterygii</taxon>
        <taxon>Teleostei</taxon>
        <taxon>Neoteleostei</taxon>
        <taxon>Acanthomorphata</taxon>
        <taxon>Eupercaria</taxon>
        <taxon>Centrarchiformes</taxon>
        <taxon>Terapontoidei</taxon>
        <taxon>Terapontidae</taxon>
        <taxon>Scortum</taxon>
    </lineage>
</organism>
<evidence type="ECO:0000313" key="1">
    <source>
        <dbReference type="EMBL" id="KAI3358650.1"/>
    </source>
</evidence>